<feature type="signal peptide" evidence="7">
    <location>
        <begin position="1"/>
        <end position="22"/>
    </location>
</feature>
<dbReference type="InterPro" id="IPR001179">
    <property type="entry name" value="PPIase_FKBP_dom"/>
</dbReference>
<evidence type="ECO:0000256" key="5">
    <source>
        <dbReference type="PROSITE-ProRule" id="PRU00277"/>
    </source>
</evidence>
<dbReference type="EMBL" id="CAKOGP040000580">
    <property type="protein sequence ID" value="CAJ1936931.1"/>
    <property type="molecule type" value="Genomic_DNA"/>
</dbReference>
<dbReference type="InterPro" id="IPR046357">
    <property type="entry name" value="PPIase_dom_sf"/>
</dbReference>
<proteinExistence type="predicted"/>
<protein>
    <recommendedName>
        <fullName evidence="2 5">peptidylprolyl isomerase</fullName>
        <ecNumber evidence="2 5">5.2.1.8</ecNumber>
    </recommendedName>
</protein>
<dbReference type="Proteomes" id="UP001295423">
    <property type="component" value="Unassembled WGS sequence"/>
</dbReference>
<dbReference type="PROSITE" id="PS50059">
    <property type="entry name" value="FKBP_PPIASE"/>
    <property type="match status" value="1"/>
</dbReference>
<dbReference type="SUPFAM" id="SSF54534">
    <property type="entry name" value="FKBP-like"/>
    <property type="match status" value="1"/>
</dbReference>
<keyword evidence="6" id="KW-0175">Coiled coil</keyword>
<dbReference type="AlphaFoldDB" id="A0AAD2CNB0"/>
<dbReference type="GO" id="GO:0003755">
    <property type="term" value="F:peptidyl-prolyl cis-trans isomerase activity"/>
    <property type="evidence" value="ECO:0007669"/>
    <property type="project" value="UniProtKB-KW"/>
</dbReference>
<keyword evidence="7" id="KW-0732">Signal</keyword>
<evidence type="ECO:0000256" key="4">
    <source>
        <dbReference type="ARBA" id="ARBA00023235"/>
    </source>
</evidence>
<keyword evidence="10" id="KW-1185">Reference proteome</keyword>
<organism evidence="9 10">
    <name type="scientific">Cylindrotheca closterium</name>
    <dbReference type="NCBI Taxonomy" id="2856"/>
    <lineage>
        <taxon>Eukaryota</taxon>
        <taxon>Sar</taxon>
        <taxon>Stramenopiles</taxon>
        <taxon>Ochrophyta</taxon>
        <taxon>Bacillariophyta</taxon>
        <taxon>Bacillariophyceae</taxon>
        <taxon>Bacillariophycidae</taxon>
        <taxon>Bacillariales</taxon>
        <taxon>Bacillariaceae</taxon>
        <taxon>Cylindrotheca</taxon>
    </lineage>
</organism>
<evidence type="ECO:0000256" key="6">
    <source>
        <dbReference type="SAM" id="Coils"/>
    </source>
</evidence>
<dbReference type="Pfam" id="PF00254">
    <property type="entry name" value="FKBP_C"/>
    <property type="match status" value="1"/>
</dbReference>
<evidence type="ECO:0000256" key="2">
    <source>
        <dbReference type="ARBA" id="ARBA00013194"/>
    </source>
</evidence>
<feature type="coiled-coil region" evidence="6">
    <location>
        <begin position="116"/>
        <end position="143"/>
    </location>
</feature>
<dbReference type="PANTHER" id="PTHR43811:SF19">
    <property type="entry name" value="39 KDA FK506-BINDING NUCLEAR PROTEIN"/>
    <property type="match status" value="1"/>
</dbReference>
<sequence>MLSFQRLVLAATLLNQLTNSSAFILLQKKLTICSKLYSNLESQDAVVEEGSHEELMYSLGVNLARQLGDIRPLVENSEELTHVAKGLLDTVIGRLDDEGQRTILSKRGKELDQLIVERATNLREKLEKAGRDMLENMKETEEVKELEGGVLLHVLEHGPDGEGKGVRPTVGSTVSIHYHGTLPDGTVFDSTLGKEPIKLPLANVIPGWRIGVLQMHEGETAMLGIPPDQAYGAGGTPDGRIPGGSTLFFKIQLIEVLTGGIGGEVKLLGVDGKELGKDSDSSGLLGIDGSPL</sequence>
<dbReference type="Gene3D" id="3.10.50.40">
    <property type="match status" value="1"/>
</dbReference>
<evidence type="ECO:0000313" key="9">
    <source>
        <dbReference type="EMBL" id="CAJ1936931.1"/>
    </source>
</evidence>
<dbReference type="PANTHER" id="PTHR43811">
    <property type="entry name" value="FKBP-TYPE PEPTIDYL-PROLYL CIS-TRANS ISOMERASE FKPA"/>
    <property type="match status" value="1"/>
</dbReference>
<accession>A0AAD2CNB0</accession>
<comment type="catalytic activity">
    <reaction evidence="1 5">
        <text>[protein]-peptidylproline (omega=180) = [protein]-peptidylproline (omega=0)</text>
        <dbReference type="Rhea" id="RHEA:16237"/>
        <dbReference type="Rhea" id="RHEA-COMP:10747"/>
        <dbReference type="Rhea" id="RHEA-COMP:10748"/>
        <dbReference type="ChEBI" id="CHEBI:83833"/>
        <dbReference type="ChEBI" id="CHEBI:83834"/>
        <dbReference type="EC" id="5.2.1.8"/>
    </reaction>
</comment>
<evidence type="ECO:0000256" key="7">
    <source>
        <dbReference type="SAM" id="SignalP"/>
    </source>
</evidence>
<evidence type="ECO:0000256" key="3">
    <source>
        <dbReference type="ARBA" id="ARBA00023110"/>
    </source>
</evidence>
<gene>
    <name evidence="9" type="ORF">CYCCA115_LOCUS5433</name>
</gene>
<evidence type="ECO:0000313" key="10">
    <source>
        <dbReference type="Proteomes" id="UP001295423"/>
    </source>
</evidence>
<reference evidence="9" key="1">
    <citation type="submission" date="2023-08" db="EMBL/GenBank/DDBJ databases">
        <authorList>
            <person name="Audoor S."/>
            <person name="Bilcke G."/>
        </authorList>
    </citation>
    <scope>NUCLEOTIDE SEQUENCE</scope>
</reference>
<feature type="chain" id="PRO_5042180720" description="peptidylprolyl isomerase" evidence="7">
    <location>
        <begin position="23"/>
        <end position="292"/>
    </location>
</feature>
<dbReference type="EC" id="5.2.1.8" evidence="2 5"/>
<keyword evidence="3 5" id="KW-0697">Rotamase</keyword>
<keyword evidence="4 5" id="KW-0413">Isomerase</keyword>
<name>A0AAD2CNB0_9STRA</name>
<comment type="caution">
    <text evidence="9">The sequence shown here is derived from an EMBL/GenBank/DDBJ whole genome shotgun (WGS) entry which is preliminary data.</text>
</comment>
<feature type="domain" description="PPIase FKBP-type" evidence="8">
    <location>
        <begin position="171"/>
        <end position="257"/>
    </location>
</feature>
<evidence type="ECO:0000256" key="1">
    <source>
        <dbReference type="ARBA" id="ARBA00000971"/>
    </source>
</evidence>
<evidence type="ECO:0000259" key="8">
    <source>
        <dbReference type="PROSITE" id="PS50059"/>
    </source>
</evidence>